<dbReference type="EMBL" id="JAHGUI010000042">
    <property type="protein sequence ID" value="MBT2919371.1"/>
    <property type="molecule type" value="Genomic_DNA"/>
</dbReference>
<dbReference type="EMBL" id="RDOM01000028">
    <property type="protein sequence ID" value="MBF4272687.1"/>
    <property type="molecule type" value="Genomic_DNA"/>
</dbReference>
<keyword evidence="7" id="KW-0969">Cilium</keyword>
<evidence type="ECO:0000313" key="13">
    <source>
        <dbReference type="Proteomes" id="UP000726136"/>
    </source>
</evidence>
<keyword evidence="2" id="KW-0547">Nucleotide-binding</keyword>
<dbReference type="GO" id="GO:0035438">
    <property type="term" value="F:cyclic-di-GMP binding"/>
    <property type="evidence" value="ECO:0007669"/>
    <property type="project" value="InterPro"/>
</dbReference>
<dbReference type="Pfam" id="PF12945">
    <property type="entry name" value="PilZNR"/>
    <property type="match status" value="1"/>
</dbReference>
<keyword evidence="3" id="KW-0975">Bacterial flagellum</keyword>
<dbReference type="Proteomes" id="UP000726136">
    <property type="component" value="Unassembled WGS sequence"/>
</dbReference>
<dbReference type="OMA" id="SKSGCRF"/>
<dbReference type="OrthoDB" id="5586887at2"/>
<evidence type="ECO:0000313" key="7">
    <source>
        <dbReference type="EMBL" id="MBF4272687.1"/>
    </source>
</evidence>
<keyword evidence="7" id="KW-0966">Cell projection</keyword>
<evidence type="ECO:0000313" key="10">
    <source>
        <dbReference type="EMBL" id="MBT2919371.1"/>
    </source>
</evidence>
<dbReference type="Pfam" id="PF07238">
    <property type="entry name" value="PilZ"/>
    <property type="match status" value="1"/>
</dbReference>
<feature type="domain" description="PilZ" evidence="5">
    <location>
        <begin position="134"/>
        <end position="237"/>
    </location>
</feature>
<reference evidence="10 11" key="1">
    <citation type="journal article" date="2017" name="J. Fish Dis.">
        <title>Comparative assessment of Vibrio virulence in marine fish larvae.</title>
        <authorList>
            <person name="Ronneseth A."/>
            <person name="Castillo D."/>
            <person name="D'Alvise P."/>
            <person name="Tonnesen O."/>
            <person name="Haugland G."/>
            <person name="Grotkjaer T."/>
            <person name="Engell-Sorensen K."/>
            <person name="Norremark L."/>
            <person name="Bergh O."/>
            <person name="Wergeland H.I."/>
            <person name="Gram L."/>
        </authorList>
    </citation>
    <scope>NUCLEOTIDE SEQUENCE [LARGE SCALE GENOMIC DNA]</scope>
    <source>
        <strain evidence="10 11">90-11-286</strain>
    </source>
</reference>
<comment type="caution">
    <text evidence="7">The sequence shown here is derived from an EMBL/GenBank/DDBJ whole genome shotgun (WGS) entry which is preliminary data.</text>
</comment>
<keyword evidence="7" id="KW-0282">Flagellum</keyword>
<dbReference type="EMBL" id="RDPI01000023">
    <property type="protein sequence ID" value="MBF4374866.1"/>
    <property type="molecule type" value="Genomic_DNA"/>
</dbReference>
<feature type="domain" description="Type III secretion system flagellar brake protein YcgR PilZN" evidence="6">
    <location>
        <begin position="41"/>
        <end position="127"/>
    </location>
</feature>
<feature type="compositionally biased region" description="Basic and acidic residues" evidence="4">
    <location>
        <begin position="8"/>
        <end position="22"/>
    </location>
</feature>
<dbReference type="RefSeq" id="WP_013868359.1">
    <property type="nucleotide sequence ID" value="NZ_AJYT02000132.1"/>
</dbReference>
<dbReference type="EMBL" id="SCLC01000004">
    <property type="protein sequence ID" value="MBF4434408.1"/>
    <property type="molecule type" value="Genomic_DNA"/>
</dbReference>
<evidence type="ECO:0000256" key="2">
    <source>
        <dbReference type="ARBA" id="ARBA00022741"/>
    </source>
</evidence>
<evidence type="ECO:0000313" key="9">
    <source>
        <dbReference type="EMBL" id="MBF4434408.1"/>
    </source>
</evidence>
<protein>
    <submittedName>
        <fullName evidence="7">Flagellar brake protein</fullName>
    </submittedName>
</protein>
<evidence type="ECO:0000256" key="3">
    <source>
        <dbReference type="ARBA" id="ARBA00023143"/>
    </source>
</evidence>
<sequence length="247" mass="27587">MESQSAVLKDEQNPNRSTERNKTLSTLNSTDALSMVEHSSELTLSITTPVGTKFQCKTSFIGTYSHSHLLVEIPKISADDLSFFFQEGFWMNIRAISPRGEGALIHFRSQLLHVLQEPIPLAMLSIPNSMQVTQLRKEARYDVNLAGKATVGTHKSDCEVRDLSKSGCRFVTPPLGRTFQVGDKISLELFTDPRSSQFFAPLMGKVCNLQRSLHYARYGVQFDEEGVKNAKSLLGQLKFDGTKLTLK</sequence>
<evidence type="ECO:0000259" key="6">
    <source>
        <dbReference type="Pfam" id="PF12945"/>
    </source>
</evidence>
<dbReference type="InterPro" id="IPR009926">
    <property type="entry name" value="T3SS_YcgR_PilZN"/>
</dbReference>
<dbReference type="Gene3D" id="2.40.10.220">
    <property type="entry name" value="predicted glycosyltransferase like domains"/>
    <property type="match status" value="1"/>
</dbReference>
<accession>A0A191W9W5</accession>
<organism evidence="7 12">
    <name type="scientific">Vibrio anguillarum</name>
    <name type="common">Listonella anguillarum</name>
    <dbReference type="NCBI Taxonomy" id="55601"/>
    <lineage>
        <taxon>Bacteria</taxon>
        <taxon>Pseudomonadati</taxon>
        <taxon>Pseudomonadota</taxon>
        <taxon>Gammaproteobacteria</taxon>
        <taxon>Vibrionales</taxon>
        <taxon>Vibrionaceae</taxon>
        <taxon>Vibrio</taxon>
    </lineage>
</organism>
<evidence type="ECO:0000259" key="5">
    <source>
        <dbReference type="Pfam" id="PF07238"/>
    </source>
</evidence>
<evidence type="ECO:0000256" key="4">
    <source>
        <dbReference type="SAM" id="MobiDB-lite"/>
    </source>
</evidence>
<dbReference type="Gene3D" id="2.30.110.10">
    <property type="entry name" value="Electron Transport, Fmn-binding Protein, Chain A"/>
    <property type="match status" value="1"/>
</dbReference>
<dbReference type="Proteomes" id="UP000078309">
    <property type="component" value="Unassembled WGS sequence"/>
</dbReference>
<dbReference type="InterPro" id="IPR009875">
    <property type="entry name" value="PilZ_domain"/>
</dbReference>
<evidence type="ECO:0000313" key="12">
    <source>
        <dbReference type="Proteomes" id="UP000722957"/>
    </source>
</evidence>
<keyword evidence="13" id="KW-1185">Reference proteome</keyword>
<dbReference type="InterPro" id="IPR012349">
    <property type="entry name" value="Split_barrel_FMN-bd"/>
</dbReference>
<reference evidence="12 13" key="2">
    <citation type="journal article" date="2021" name="PeerJ">
        <title>Analysis of 44 Vibrio anguillarum genomes reveals high genetic diversity.</title>
        <authorList>
            <person name="Hansen M.J."/>
            <person name="Dalsgaard I."/>
        </authorList>
    </citation>
    <scope>NUCLEOTIDE SEQUENCE [LARGE SCALE GENOMIC DNA]</scope>
    <source>
        <strain evidence="8 13">040915-1/1B</strain>
        <strain evidence="7 12">17-16730-2A</strain>
        <strain evidence="9">850617-1/1</strain>
    </source>
</reference>
<dbReference type="Proteomes" id="UP000722957">
    <property type="component" value="Unassembled WGS sequence"/>
</dbReference>
<evidence type="ECO:0000313" key="11">
    <source>
        <dbReference type="Proteomes" id="UP000078309"/>
    </source>
</evidence>
<dbReference type="SUPFAM" id="SSF141371">
    <property type="entry name" value="PilZ domain-like"/>
    <property type="match status" value="2"/>
</dbReference>
<gene>
    <name evidence="7" type="ORF">EAY07_11640</name>
    <name evidence="8" type="ORF">EAY46_17470</name>
    <name evidence="9" type="ORF">ERJ77_07800</name>
    <name evidence="10" type="ORF">PL14_11775</name>
</gene>
<evidence type="ECO:0000313" key="8">
    <source>
        <dbReference type="EMBL" id="MBF4374866.1"/>
    </source>
</evidence>
<name>A0A191W9W5_VIBAN</name>
<proteinExistence type="predicted"/>
<dbReference type="AlphaFoldDB" id="A0A191W9W5"/>
<keyword evidence="1" id="KW-0973">c-di-GMP</keyword>
<reference evidence="10" key="3">
    <citation type="submission" date="2021-05" db="EMBL/GenBank/DDBJ databases">
        <authorList>
            <person name="Kalatzis P.G."/>
            <person name="Castillo D."/>
            <person name="D'Alvise P."/>
            <person name="Middelboe M."/>
            <person name="Gram L."/>
        </authorList>
    </citation>
    <scope>NUCLEOTIDE SEQUENCE</scope>
    <source>
        <strain evidence="10">90-11-286</strain>
    </source>
</reference>
<dbReference type="Proteomes" id="UP000786185">
    <property type="component" value="Unassembled WGS sequence"/>
</dbReference>
<evidence type="ECO:0000256" key="1">
    <source>
        <dbReference type="ARBA" id="ARBA00022636"/>
    </source>
</evidence>
<dbReference type="KEGG" id="vau:VANGNB10_cII0137c"/>
<feature type="region of interest" description="Disordered" evidence="4">
    <location>
        <begin position="1"/>
        <end position="24"/>
    </location>
</feature>
<dbReference type="GeneID" id="83858564"/>